<protein>
    <submittedName>
        <fullName evidence="1">Hpt domain-containing protein</fullName>
    </submittedName>
</protein>
<accession>A0A2S6ILJ7</accession>
<dbReference type="SUPFAM" id="SSF47226">
    <property type="entry name" value="Histidine-containing phosphotransfer domain, HPT domain"/>
    <property type="match status" value="1"/>
</dbReference>
<dbReference type="Gene3D" id="1.20.120.160">
    <property type="entry name" value="HPT domain"/>
    <property type="match status" value="1"/>
</dbReference>
<dbReference type="RefSeq" id="WP_104515477.1">
    <property type="nucleotide sequence ID" value="NZ_MQVW01000024.1"/>
</dbReference>
<sequence>MEQPNLSYINDLAAGDESFKNKLIEVVKDELPVEIEIYHSNMNSSAFAKAAENVHKLKHKLGILGLVDGYETAIAYEEELKLGKSSLKTEFESILVACNHFINDL</sequence>
<proteinExistence type="predicted"/>
<gene>
    <name evidence="1" type="ORF">LY01_01798</name>
</gene>
<dbReference type="Proteomes" id="UP000239002">
    <property type="component" value="Unassembled WGS sequence"/>
</dbReference>
<keyword evidence="2" id="KW-1185">Reference proteome</keyword>
<comment type="caution">
    <text evidence="1">The sequence shown here is derived from an EMBL/GenBank/DDBJ whole genome shotgun (WGS) entry which is preliminary data.</text>
</comment>
<dbReference type="OrthoDB" id="1441381at2"/>
<dbReference type="GO" id="GO:0000160">
    <property type="term" value="P:phosphorelay signal transduction system"/>
    <property type="evidence" value="ECO:0007669"/>
    <property type="project" value="InterPro"/>
</dbReference>
<dbReference type="AlphaFoldDB" id="A0A2S6ILJ7"/>
<reference evidence="1 2" key="1">
    <citation type="submission" date="2018-02" db="EMBL/GenBank/DDBJ databases">
        <title>Genomic Encyclopedia of Archaeal and Bacterial Type Strains, Phase II (KMG-II): from individual species to whole genera.</title>
        <authorList>
            <person name="Goeker M."/>
        </authorList>
    </citation>
    <scope>NUCLEOTIDE SEQUENCE [LARGE SCALE GENOMIC DNA]</scope>
    <source>
        <strain evidence="1 2">DSM 16809</strain>
    </source>
</reference>
<evidence type="ECO:0000313" key="1">
    <source>
        <dbReference type="EMBL" id="PPK95045.1"/>
    </source>
</evidence>
<organism evidence="1 2">
    <name type="scientific">Nonlabens xylanidelens</name>
    <dbReference type="NCBI Taxonomy" id="191564"/>
    <lineage>
        <taxon>Bacteria</taxon>
        <taxon>Pseudomonadati</taxon>
        <taxon>Bacteroidota</taxon>
        <taxon>Flavobacteriia</taxon>
        <taxon>Flavobacteriales</taxon>
        <taxon>Flavobacteriaceae</taxon>
        <taxon>Nonlabens</taxon>
    </lineage>
</organism>
<dbReference type="InterPro" id="IPR036641">
    <property type="entry name" value="HPT_dom_sf"/>
</dbReference>
<dbReference type="EMBL" id="PTJE01000003">
    <property type="protein sequence ID" value="PPK95045.1"/>
    <property type="molecule type" value="Genomic_DNA"/>
</dbReference>
<name>A0A2S6ILJ7_9FLAO</name>
<evidence type="ECO:0000313" key="2">
    <source>
        <dbReference type="Proteomes" id="UP000239002"/>
    </source>
</evidence>